<dbReference type="Pfam" id="PF13086">
    <property type="entry name" value="AAA_11"/>
    <property type="match status" value="1"/>
</dbReference>
<keyword evidence="4" id="KW-0347">Helicase</keyword>
<dbReference type="GO" id="GO:0005524">
    <property type="term" value="F:ATP binding"/>
    <property type="evidence" value="ECO:0007669"/>
    <property type="project" value="UniProtKB-KW"/>
</dbReference>
<keyword evidence="2" id="KW-0547">Nucleotide-binding</keyword>
<comment type="caution">
    <text evidence="8">The sequence shown here is derived from an EMBL/GenBank/DDBJ whole genome shotgun (WGS) entry which is preliminary data.</text>
</comment>
<evidence type="ECO:0000259" key="7">
    <source>
        <dbReference type="Pfam" id="PF13087"/>
    </source>
</evidence>
<dbReference type="Gene3D" id="3.40.50.300">
    <property type="entry name" value="P-loop containing nucleotide triphosphate hydrolases"/>
    <property type="match status" value="2"/>
</dbReference>
<dbReference type="Pfam" id="PF13087">
    <property type="entry name" value="AAA_12"/>
    <property type="match status" value="1"/>
</dbReference>
<keyword evidence="9" id="KW-1185">Reference proteome</keyword>
<accession>A0A7C9NEQ7</accession>
<keyword evidence="5" id="KW-0067">ATP-binding</keyword>
<dbReference type="Proteomes" id="UP000479526">
    <property type="component" value="Unassembled WGS sequence"/>
</dbReference>
<dbReference type="GO" id="GO:0016787">
    <property type="term" value="F:hydrolase activity"/>
    <property type="evidence" value="ECO:0007669"/>
    <property type="project" value="UniProtKB-KW"/>
</dbReference>
<dbReference type="InterPro" id="IPR050534">
    <property type="entry name" value="Coronavir_polyprotein_1ab"/>
</dbReference>
<dbReference type="RefSeq" id="WP_161477937.1">
    <property type="nucleotide sequence ID" value="NZ_WXEW01000001.1"/>
</dbReference>
<dbReference type="InterPro" id="IPR041679">
    <property type="entry name" value="DNA2/NAM7-like_C"/>
</dbReference>
<dbReference type="SUPFAM" id="SSF52540">
    <property type="entry name" value="P-loop containing nucleoside triphosphate hydrolases"/>
    <property type="match status" value="1"/>
</dbReference>
<dbReference type="GO" id="GO:0043139">
    <property type="term" value="F:5'-3' DNA helicase activity"/>
    <property type="evidence" value="ECO:0007669"/>
    <property type="project" value="TreeGrafter"/>
</dbReference>
<comment type="similarity">
    <text evidence="1">Belongs to the DNA2/NAM7 helicase family.</text>
</comment>
<evidence type="ECO:0000256" key="1">
    <source>
        <dbReference type="ARBA" id="ARBA00007913"/>
    </source>
</evidence>
<dbReference type="InterPro" id="IPR027417">
    <property type="entry name" value="P-loop_NTPase"/>
</dbReference>
<dbReference type="InterPro" id="IPR041677">
    <property type="entry name" value="DNA2/NAM7_AAA_11"/>
</dbReference>
<evidence type="ECO:0000313" key="9">
    <source>
        <dbReference type="Proteomes" id="UP000479526"/>
    </source>
</evidence>
<dbReference type="PANTHER" id="PTHR43788:SF8">
    <property type="entry name" value="DNA-BINDING PROTEIN SMUBP-2"/>
    <property type="match status" value="1"/>
</dbReference>
<protein>
    <submittedName>
        <fullName evidence="8">AAA family ATPase</fullName>
    </submittedName>
</protein>
<keyword evidence="3" id="KW-0378">Hydrolase</keyword>
<evidence type="ECO:0000256" key="3">
    <source>
        <dbReference type="ARBA" id="ARBA00022801"/>
    </source>
</evidence>
<evidence type="ECO:0000313" key="8">
    <source>
        <dbReference type="EMBL" id="NAS20432.1"/>
    </source>
</evidence>
<feature type="domain" description="DNA2/NAM7 helicase-like C-terminal" evidence="7">
    <location>
        <begin position="739"/>
        <end position="933"/>
    </location>
</feature>
<evidence type="ECO:0000256" key="4">
    <source>
        <dbReference type="ARBA" id="ARBA00022806"/>
    </source>
</evidence>
<dbReference type="CDD" id="cd18808">
    <property type="entry name" value="SF1_C_Upf1"/>
    <property type="match status" value="1"/>
</dbReference>
<evidence type="ECO:0000256" key="5">
    <source>
        <dbReference type="ARBA" id="ARBA00022840"/>
    </source>
</evidence>
<proteinExistence type="inferred from homology"/>
<organism evidence="8 9">
    <name type="scientific">Herbidospora solisilvae</name>
    <dbReference type="NCBI Taxonomy" id="2696284"/>
    <lineage>
        <taxon>Bacteria</taxon>
        <taxon>Bacillati</taxon>
        <taxon>Actinomycetota</taxon>
        <taxon>Actinomycetes</taxon>
        <taxon>Streptosporangiales</taxon>
        <taxon>Streptosporangiaceae</taxon>
        <taxon>Herbidospora</taxon>
    </lineage>
</organism>
<gene>
    <name evidence="8" type="ORF">GT755_01885</name>
</gene>
<sequence>MTRTFVELGPEVGLVWSQNLPTKIFKQRERYPMLPDLNGIARDLWELAAQPIPARLERGRQGRGDFLKIYIDGRYGLSLNETKDKRGYWVGGIHPMHFDDHDKIARGGLLVRAGRWSVYDHPNDLRAASGWDWIEKAWRTEIEGRAGDDPGMPGPHSQFLDRLETLVEEGRRIELSGKGSARLSAYRSVNSVAALRKSARSVHSFQLVGRSRLNVGARVHIEGEPDLRGRVAEIEEDLATIRFERPVDFGRIPQMGSFVESPNTLQFDKQAEAIAMVRRGESRNPRLLTALVDRRFQPFEPDSHCEPAEPLDDSQRAAFAKALTVPDLAVIQGPPGTGKTRTIRQLVRGCADQGQKVLVTSYTNRGVDNVLKELPSDLLILRIGEGVTADCDHLTLEARAVELQQRIRERTEPKLTRYAVADPETGTGDALLRQLLNDLDGISAAAEQARRSAATLARHDAVITLDRRSRLAEMEDLGNRYRQEFAEIDSRHRALGQAEARAARAGQWPVVGALFRRRAERVRGEQSEVAAGLERIRRTLQTIDRDRRSVQEEIATLRAGHPELLRLRKRHDEHVARHQVLVGKTAEVAEALGMQLADVAPLPPVTADEAALVAFARAAQDCLALMRRRLDLLTRWRGALERRTEQLYAELVRYADVIGATCIGVATAGHLGDVGFDLVVADEAGQIATQDLLVPLVRARRAVLVGDHVQLPPLEDRELLAWVRRERPDDPTLAHLVTQSAFELLFPYVPAGHREVLRYQRRMPEMLARFISRQFYGGFLVTDVDRPHRDELFAAPMAFVDTSAVAASRRRERRPRPDEPWPQKSTLNDLEAAILTELACYYQARGGDWAVILPYSAQIGLVGDLLSKRLRDDTDVARRVATVDSFQGGEHDTILFGFTRSNAKGDIGFFDDVRRSNVAFSRAKHRLILVGDAGTLLNATHPPFRDMTRALIDHVRDYGDLRAASEVMTQLAGETFR</sequence>
<evidence type="ECO:0000256" key="2">
    <source>
        <dbReference type="ARBA" id="ARBA00022741"/>
    </source>
</evidence>
<dbReference type="AlphaFoldDB" id="A0A7C9NEQ7"/>
<feature type="domain" description="DNA2/NAM7 helicase helicase" evidence="6">
    <location>
        <begin position="311"/>
        <end position="713"/>
    </location>
</feature>
<dbReference type="InterPro" id="IPR047187">
    <property type="entry name" value="SF1_C_Upf1"/>
</dbReference>
<evidence type="ECO:0000259" key="6">
    <source>
        <dbReference type="Pfam" id="PF13086"/>
    </source>
</evidence>
<reference evidence="8 9" key="1">
    <citation type="submission" date="2020-01" db="EMBL/GenBank/DDBJ databases">
        <title>Herbidospora sp. NEAU-GS84 nov., a novel actinomycete isolated from soil.</title>
        <authorList>
            <person name="Han L."/>
        </authorList>
    </citation>
    <scope>NUCLEOTIDE SEQUENCE [LARGE SCALE GENOMIC DNA]</scope>
    <source>
        <strain evidence="8 9">NEAU-GS84</strain>
    </source>
</reference>
<name>A0A7C9NEQ7_9ACTN</name>
<dbReference type="PANTHER" id="PTHR43788">
    <property type="entry name" value="DNA2/NAM7 HELICASE FAMILY MEMBER"/>
    <property type="match status" value="1"/>
</dbReference>
<dbReference type="EMBL" id="WXEW01000001">
    <property type="protein sequence ID" value="NAS20432.1"/>
    <property type="molecule type" value="Genomic_DNA"/>
</dbReference>